<name>A0AAE9XNE6_9ENTE</name>
<sequence length="248" mass="28372">MQSLVNFRDLGGMSTSQSRVTRPHAMYRSGEITSLTPDDYRDFQTRYGIQRIFDFRGDGERRQRPNMSFPHVKTFAIDISKDSGDHSGSLESLVSSRENAENYMYQLYRDFVTTESARKGYAAFLTEIAQDTQPFIFHCFAGKDRTGFAAMLLLSLLEVDEKQIMSDYLETNRLRAAANQQMIEEMAKNGASLEQQAGVKTMLEVKADYLYTSLEEIHKQYGDVMGYVEKGLGLSYKLVEKLQNDYTE</sequence>
<reference evidence="2" key="1">
    <citation type="submission" date="2023-01" db="EMBL/GenBank/DDBJ databases">
        <title>Oxazolidinone resistance genes in florfenicol resistant enterococci from beef cattle and veal calves at slaughter.</title>
        <authorList>
            <person name="Biggel M."/>
        </authorList>
    </citation>
    <scope>NUCLEOTIDE SEQUENCE</scope>
    <source>
        <strain evidence="2">K204-1</strain>
    </source>
</reference>
<dbReference type="InterPro" id="IPR016130">
    <property type="entry name" value="Tyr_Pase_AS"/>
</dbReference>
<dbReference type="InterPro" id="IPR029021">
    <property type="entry name" value="Prot-tyrosine_phosphatase-like"/>
</dbReference>
<evidence type="ECO:0000256" key="1">
    <source>
        <dbReference type="ARBA" id="ARBA00009580"/>
    </source>
</evidence>
<dbReference type="Proteomes" id="UP001179600">
    <property type="component" value="Chromosome"/>
</dbReference>
<dbReference type="InterPro" id="IPR026893">
    <property type="entry name" value="Tyr/Ser_Pase_IphP-type"/>
</dbReference>
<comment type="similarity">
    <text evidence="1">Belongs to the protein-tyrosine phosphatase family.</text>
</comment>
<dbReference type="GO" id="GO:0004721">
    <property type="term" value="F:phosphoprotein phosphatase activity"/>
    <property type="evidence" value="ECO:0007669"/>
    <property type="project" value="InterPro"/>
</dbReference>
<dbReference type="Pfam" id="PF13350">
    <property type="entry name" value="Y_phosphatase3"/>
    <property type="match status" value="1"/>
</dbReference>
<evidence type="ECO:0000313" key="2">
    <source>
        <dbReference type="EMBL" id="WCG22514.1"/>
    </source>
</evidence>
<gene>
    <name evidence="2" type="ORF">PML95_09005</name>
</gene>
<dbReference type="SUPFAM" id="SSF52799">
    <property type="entry name" value="(Phosphotyrosine protein) phosphatases II"/>
    <property type="match status" value="1"/>
</dbReference>
<dbReference type="EMBL" id="CP116507">
    <property type="protein sequence ID" value="WCG22514.1"/>
    <property type="molecule type" value="Genomic_DNA"/>
</dbReference>
<proteinExistence type="inferred from homology"/>
<evidence type="ECO:0000313" key="3">
    <source>
        <dbReference type="Proteomes" id="UP001179600"/>
    </source>
</evidence>
<dbReference type="PANTHER" id="PTHR31126">
    <property type="entry name" value="TYROSINE-PROTEIN PHOSPHATASE"/>
    <property type="match status" value="1"/>
</dbReference>
<dbReference type="PANTHER" id="PTHR31126:SF1">
    <property type="entry name" value="TYROSINE SPECIFIC PROTEIN PHOSPHATASES DOMAIN-CONTAINING PROTEIN"/>
    <property type="match status" value="1"/>
</dbReference>
<dbReference type="AlphaFoldDB" id="A0AAE9XNE6"/>
<accession>A0AAE9XNE6</accession>
<organism evidence="2 3">
    <name type="scientific">Vagococcus lutrae</name>
    <dbReference type="NCBI Taxonomy" id="81947"/>
    <lineage>
        <taxon>Bacteria</taxon>
        <taxon>Bacillati</taxon>
        <taxon>Bacillota</taxon>
        <taxon>Bacilli</taxon>
        <taxon>Lactobacillales</taxon>
        <taxon>Enterococcaceae</taxon>
        <taxon>Vagococcus</taxon>
    </lineage>
</organism>
<dbReference type="RefSeq" id="WP_170167710.1">
    <property type="nucleotide sequence ID" value="NZ_CP081833.1"/>
</dbReference>
<dbReference type="PROSITE" id="PS00383">
    <property type="entry name" value="TYR_PHOSPHATASE_1"/>
    <property type="match status" value="1"/>
</dbReference>
<protein>
    <submittedName>
        <fullName evidence="2">Tyrosine-protein phosphatase</fullName>
    </submittedName>
</protein>
<dbReference type="Gene3D" id="3.90.190.10">
    <property type="entry name" value="Protein tyrosine phosphatase superfamily"/>
    <property type="match status" value="1"/>
</dbReference>